<accession>A0AAV4GK10</accession>
<dbReference type="AlphaFoldDB" id="A0AAV4GK10"/>
<organism evidence="1 2">
    <name type="scientific">Elysia marginata</name>
    <dbReference type="NCBI Taxonomy" id="1093978"/>
    <lineage>
        <taxon>Eukaryota</taxon>
        <taxon>Metazoa</taxon>
        <taxon>Spiralia</taxon>
        <taxon>Lophotrochozoa</taxon>
        <taxon>Mollusca</taxon>
        <taxon>Gastropoda</taxon>
        <taxon>Heterobranchia</taxon>
        <taxon>Euthyneura</taxon>
        <taxon>Panpulmonata</taxon>
        <taxon>Sacoglossa</taxon>
        <taxon>Placobranchoidea</taxon>
        <taxon>Plakobranchidae</taxon>
        <taxon>Elysia</taxon>
    </lineage>
</organism>
<proteinExistence type="predicted"/>
<sequence>MNKRSPAMPPTLNSWDTSPQILHDITNGKCHGKICPAPSLNFTNRSCVLLLDLWCISSKDLSQPRQYRYTLYHDQVANWCRCSYIRQELRSEGASLSFLVVINKPSRILLKAALLTSGARRRHSAQHWSSESG</sequence>
<comment type="caution">
    <text evidence="1">The sequence shown here is derived from an EMBL/GenBank/DDBJ whole genome shotgun (WGS) entry which is preliminary data.</text>
</comment>
<protein>
    <submittedName>
        <fullName evidence="1">Uncharacterized protein</fullName>
    </submittedName>
</protein>
<keyword evidence="2" id="KW-1185">Reference proteome</keyword>
<reference evidence="1 2" key="1">
    <citation type="journal article" date="2021" name="Elife">
        <title>Chloroplast acquisition without the gene transfer in kleptoplastic sea slugs, Plakobranchus ocellatus.</title>
        <authorList>
            <person name="Maeda T."/>
            <person name="Takahashi S."/>
            <person name="Yoshida T."/>
            <person name="Shimamura S."/>
            <person name="Takaki Y."/>
            <person name="Nagai Y."/>
            <person name="Toyoda A."/>
            <person name="Suzuki Y."/>
            <person name="Arimoto A."/>
            <person name="Ishii H."/>
            <person name="Satoh N."/>
            <person name="Nishiyama T."/>
            <person name="Hasebe M."/>
            <person name="Maruyama T."/>
            <person name="Minagawa J."/>
            <person name="Obokata J."/>
            <person name="Shigenobu S."/>
        </authorList>
    </citation>
    <scope>NUCLEOTIDE SEQUENCE [LARGE SCALE GENOMIC DNA]</scope>
</reference>
<name>A0AAV4GK10_9GAST</name>
<evidence type="ECO:0000313" key="2">
    <source>
        <dbReference type="Proteomes" id="UP000762676"/>
    </source>
</evidence>
<dbReference type="EMBL" id="BMAT01005044">
    <property type="protein sequence ID" value="GFR86092.1"/>
    <property type="molecule type" value="Genomic_DNA"/>
</dbReference>
<evidence type="ECO:0000313" key="1">
    <source>
        <dbReference type="EMBL" id="GFR86092.1"/>
    </source>
</evidence>
<gene>
    <name evidence="1" type="ORF">ElyMa_002458400</name>
</gene>
<dbReference type="Proteomes" id="UP000762676">
    <property type="component" value="Unassembled WGS sequence"/>
</dbReference>